<comment type="caution">
    <text evidence="1">The sequence shown here is derived from an EMBL/GenBank/DDBJ whole genome shotgun (WGS) entry which is preliminary data.</text>
</comment>
<dbReference type="Proteomes" id="UP000598146">
    <property type="component" value="Unassembled WGS sequence"/>
</dbReference>
<keyword evidence="2" id="KW-1185">Reference proteome</keyword>
<dbReference type="InterPro" id="IPR004401">
    <property type="entry name" value="YbaB/EbfC"/>
</dbReference>
<dbReference type="SUPFAM" id="SSF82607">
    <property type="entry name" value="YbaB-like"/>
    <property type="match status" value="1"/>
</dbReference>
<sequence>MFDGRELYEAERWIDNWQIAIEARAGRARELSSRLAQPTRTARSPDGMVTVTVGGTGDLTGLELGEGIRRRPAATTARDILATLDAARAALTEAVAVETKATIGADSATGRAVIEAYRAEDRRD</sequence>
<dbReference type="InterPro" id="IPR036894">
    <property type="entry name" value="YbaB-like_sf"/>
</dbReference>
<protein>
    <submittedName>
        <fullName evidence="1">YbaB/EbfC family nucleoid-associated protein</fullName>
    </submittedName>
</protein>
<accession>A0A931G293</accession>
<gene>
    <name evidence="1" type="ORF">I4J89_16585</name>
</gene>
<proteinExistence type="predicted"/>
<dbReference type="Pfam" id="PF02575">
    <property type="entry name" value="YbaB_DNA_bd"/>
    <property type="match status" value="1"/>
</dbReference>
<organism evidence="1 2">
    <name type="scientific">Actinoplanes aureus</name>
    <dbReference type="NCBI Taxonomy" id="2792083"/>
    <lineage>
        <taxon>Bacteria</taxon>
        <taxon>Bacillati</taxon>
        <taxon>Actinomycetota</taxon>
        <taxon>Actinomycetes</taxon>
        <taxon>Micromonosporales</taxon>
        <taxon>Micromonosporaceae</taxon>
        <taxon>Actinoplanes</taxon>
    </lineage>
</organism>
<dbReference type="GO" id="GO:0003677">
    <property type="term" value="F:DNA binding"/>
    <property type="evidence" value="ECO:0007669"/>
    <property type="project" value="InterPro"/>
</dbReference>
<dbReference type="EMBL" id="JADQTO010000007">
    <property type="protein sequence ID" value="MBG0563069.1"/>
    <property type="molecule type" value="Genomic_DNA"/>
</dbReference>
<dbReference type="Gene3D" id="3.30.1310.10">
    <property type="entry name" value="Nucleoid-associated protein YbaB-like domain"/>
    <property type="match status" value="1"/>
</dbReference>
<dbReference type="RefSeq" id="WP_196414878.1">
    <property type="nucleotide sequence ID" value="NZ_JADQTO010000007.1"/>
</dbReference>
<evidence type="ECO:0000313" key="1">
    <source>
        <dbReference type="EMBL" id="MBG0563069.1"/>
    </source>
</evidence>
<name>A0A931G293_9ACTN</name>
<dbReference type="AlphaFoldDB" id="A0A931G293"/>
<reference evidence="1" key="1">
    <citation type="submission" date="2020-11" db="EMBL/GenBank/DDBJ databases">
        <title>Isolation and identification of active actinomycetes.</title>
        <authorList>
            <person name="Sun X."/>
        </authorList>
    </citation>
    <scope>NUCLEOTIDE SEQUENCE</scope>
    <source>
        <strain evidence="1">NEAU-A11</strain>
    </source>
</reference>
<evidence type="ECO:0000313" key="2">
    <source>
        <dbReference type="Proteomes" id="UP000598146"/>
    </source>
</evidence>